<dbReference type="CDD" id="cd00041">
    <property type="entry name" value="CUB"/>
    <property type="match status" value="1"/>
</dbReference>
<dbReference type="Pfam" id="PF15711">
    <property type="entry name" value="ILEI"/>
    <property type="match status" value="1"/>
</dbReference>
<evidence type="ECO:0000313" key="9">
    <source>
        <dbReference type="Proteomes" id="UP001159428"/>
    </source>
</evidence>
<keyword evidence="4" id="KW-1133">Transmembrane helix</keyword>
<dbReference type="InterPro" id="IPR000859">
    <property type="entry name" value="CUB_dom"/>
</dbReference>
<dbReference type="PANTHER" id="PTHR24543">
    <property type="entry name" value="MULTICOPPER OXIDASE-RELATED"/>
    <property type="match status" value="1"/>
</dbReference>
<dbReference type="InterPro" id="IPR035914">
    <property type="entry name" value="Sperma_CUB_dom_sf"/>
</dbReference>
<feature type="domain" description="F5/8 type C" evidence="7">
    <location>
        <begin position="1078"/>
        <end position="1230"/>
    </location>
</feature>
<keyword evidence="4" id="KW-0812">Transmembrane</keyword>
<feature type="domain" description="F5/8 type C" evidence="7">
    <location>
        <begin position="461"/>
        <end position="609"/>
    </location>
</feature>
<feature type="domain" description="F5/8 type C" evidence="7">
    <location>
        <begin position="921"/>
        <end position="1075"/>
    </location>
</feature>
<dbReference type="FunFam" id="2.60.120.260:FF:000002">
    <property type="entry name" value="Coagulation factor VIII"/>
    <property type="match status" value="2"/>
</dbReference>
<dbReference type="InterPro" id="IPR039477">
    <property type="entry name" value="ILEI/PANDER_dom"/>
</dbReference>
<feature type="domain" description="CUB" evidence="6">
    <location>
        <begin position="189"/>
        <end position="302"/>
    </location>
</feature>
<dbReference type="Pfam" id="PF00754">
    <property type="entry name" value="F5_F8_type_C"/>
    <property type="match status" value="13"/>
</dbReference>
<feature type="domain" description="F5/8 type C" evidence="7">
    <location>
        <begin position="612"/>
        <end position="764"/>
    </location>
</feature>
<keyword evidence="4" id="KW-0472">Membrane</keyword>
<feature type="domain" description="F5/8 type C" evidence="7">
    <location>
        <begin position="1698"/>
        <end position="1850"/>
    </location>
</feature>
<dbReference type="SMART" id="SM00042">
    <property type="entry name" value="CUB"/>
    <property type="match status" value="1"/>
</dbReference>
<comment type="caution">
    <text evidence="2">Lacks conserved residue(s) required for the propagation of feature annotation.</text>
</comment>
<feature type="signal peptide" evidence="5">
    <location>
        <begin position="1"/>
        <end position="20"/>
    </location>
</feature>
<feature type="domain" description="F5/8 type C" evidence="7">
    <location>
        <begin position="304"/>
        <end position="458"/>
    </location>
</feature>
<feature type="transmembrane region" description="Helical" evidence="4">
    <location>
        <begin position="2356"/>
        <end position="2379"/>
    </location>
</feature>
<dbReference type="Gene3D" id="2.60.120.260">
    <property type="entry name" value="Galactose-binding domain-like"/>
    <property type="match status" value="13"/>
</dbReference>
<dbReference type="SUPFAM" id="SSF49785">
    <property type="entry name" value="Galactose-binding domain-like"/>
    <property type="match status" value="13"/>
</dbReference>
<feature type="domain" description="F5/8 type C" evidence="7">
    <location>
        <begin position="1543"/>
        <end position="1695"/>
    </location>
</feature>
<evidence type="ECO:0000259" key="7">
    <source>
        <dbReference type="PROSITE" id="PS50022"/>
    </source>
</evidence>
<dbReference type="CDD" id="cd00057">
    <property type="entry name" value="FA58C"/>
    <property type="match status" value="13"/>
</dbReference>
<dbReference type="Pfam" id="PF00431">
    <property type="entry name" value="CUB"/>
    <property type="match status" value="1"/>
</dbReference>
<dbReference type="PANTHER" id="PTHR24543:SF325">
    <property type="entry name" value="F5_8 TYPE C DOMAIN-CONTAINING PROTEIN"/>
    <property type="match status" value="1"/>
</dbReference>
<dbReference type="FunFam" id="2.60.120.260:FF:000016">
    <property type="entry name" value="Contactin-associated protein-like 4 isoform 1"/>
    <property type="match status" value="11"/>
</dbReference>
<dbReference type="FunFam" id="2.60.120.290:FF:000005">
    <property type="entry name" value="Procollagen C-endopeptidase enhancer 1"/>
    <property type="match status" value="1"/>
</dbReference>
<dbReference type="SMART" id="SM00231">
    <property type="entry name" value="FA58C"/>
    <property type="match status" value="13"/>
</dbReference>
<feature type="domain" description="F5/8 type C" evidence="7">
    <location>
        <begin position="2009"/>
        <end position="2161"/>
    </location>
</feature>
<feature type="region of interest" description="Disordered" evidence="3">
    <location>
        <begin position="1406"/>
        <end position="1432"/>
    </location>
</feature>
<accession>A0AAU9VYV9</accession>
<feature type="chain" id="PRO_5043762465" evidence="5">
    <location>
        <begin position="21"/>
        <end position="2442"/>
    </location>
</feature>
<keyword evidence="1 2" id="KW-1015">Disulfide bond</keyword>
<dbReference type="InterPro" id="IPR000421">
    <property type="entry name" value="FA58C"/>
</dbReference>
<evidence type="ECO:0000256" key="1">
    <source>
        <dbReference type="ARBA" id="ARBA00023157"/>
    </source>
</evidence>
<sequence length="2442" mass="274386">MSMWTTLGLITWLNSFFSSASIVAPVIDVYISSEGCDDRPKTPNTCGIAYIKVNGEDYSRHGRGHNVVVVDGATGVILDSKEFDTYGNIFAGNNLRDYLNNIRGNKIVLVGVQDEGSRYASSAVSALKRLGARDPVLGSMRSSFAFAGYAGTGQPAWMTQQKIQHWNARFHGPSQITLKIPLSSRGYKCQNQTLQGQKGVIYSPNYPEIYPDGQYCIWRIMVKASFQVALIFTRFSLQSENNTDAVYVYDGNDQTGKVLGVFYGGQPPPRNGIYSSSNSLLVIFSSDKNGSFYGFQASYNAVKCFGALGMESGAISGAQITASSRMNNNSTSRQARLNFIEQGIKQGGWSSLKNDRNQWLQVDLGSHTIVTGVATQGRNSTNWRQWIKTFTLQFSFDGVIFQSYKEPGKMSAKVLHANQDSDIVVYNKLISPITARYIRLLPVTWHNHISLRMELYGCRGCSSPLGMESQVISDAQITASTQWNNDNSAKFARLNLGGWVARAVYPRQWLQVDLGTYSSVTSVATQGVNLRGWRKCWTVSYNLQYSDDGITFHFYKGPGETLPTVLSGNQNFHSVVSNKLRQPITARYIRFKPLLWNYRIGMRTEIHGCLECTVPLGMESRSISDAQITASSQLNGNHSAVQGRLHFQAVGNKAGGWSALTSDINQWLQVDFGSYTHVTQLATQGVNGIDEWVTRYKLQYSDNGLTYKFYQKTGDTSVTEFKGNQDRNEVVYNTLRPPLKARYVRIIPTQWNKHISMRIELFGCPDCIAPVGMESGLISDDQISASSQLDDNHAPKRARLNTKMSGIKQGGWLPLTNDRNQWLQVDLNSYTRVTRVATQGMDGYEQWVTSFQLEYSINEITFKSYMESVGNPKIFPGNGDSETAVFNILKPPITARYIRILPIAWHKNIAMRIEIYGCTVCSTPLGMESGAIKDAQITASTQWDGNHDTSRARLNLKLTGVKRGAWSTRVLDLKQWLQVDLASYTTVTGVATQGRNAPRLQQWVTKYRLQYSTDGVNFHFYIEKGDNSFKVFSGNQDRDSIVYHKLVRQITARYIRFIPVEWQSHISMRVEIYGCAGCFEPLGMEDGTITDVQVTSSTRLDDNHSPSQARLNFKEDENKAGGWSAQTNDENQWLQVDLGSYTRVTRVATQGLNVNNEWVTKYKLQFSDDGKNLQNYKQQDDSEWTVLNGNKGSDTIVYNNLNPPITARFIRFIPISWHNKISMRTEIFGCPACMTALGMESQTIEDAQISASSQLDGNHSAIQGRLHLTRNGQKQGGWTALTDDRNQWLQVDLNTFARVTVIATQGRNGFKEWVTKYSLQYSDDGVTFTFYKESDSNSEKVFDGNRDSDTVVYNKLTSPITARYIRLIPMTWNNHISMRMELYGCPGCMSPYGMENRKISDSQIKSSTQLDENHSAKHSRLHSKANRENGGSWSALKNEVNQWLQVDLSSYIRVTGIATQGRNGHDEWVTKFRLQYGENEDIFHFFEDPGHFAAQVFNGNTDSDTVVYNTLTPPIITRYIRFKPAEWHNRISMRIEIYGCPGCINPLGMAFGSISDTQIIASSQLDGNHSASQARLHFQADGYKVGGWSALTNDRDQWLQVDFGSYTKVTRLATQGMNGYDQWVTRYMLQYSDDGITFHLYKEATSSSAKEFDGNQDQNTVVYNILSPPITTRYIRLKPLAWNDRISMRMEIYGCPGCAAPLGMDSGAITDAQISASSQWDGNRGARQGRLHYKKLPGTSGSWSSRANDLNQWFQVDLGQYTTVTGIATQGRQRYDEYVTAYKLQYSDDGVTFQFYREKPLETEKVFRGNSDRETVVYHEIREPIRARYIRIRPVSWYRHISMRVEIYGCPGCVSPLGMESKLISDAQISASSQLNDDRAPAHARLHSQTVTDGKNGGWSARKNDLYQWFQVDLGSKVIVTRVATQGIDGLDEWVTKYRIQFSYSGINFQFYKKAEHSSAQVFDGNDDSSTVVVKRLSEPIRTRFVRLLPLEWHKHISMRIEIYGCPDCIAPLGMESGNIADSKITTSSILDDNSPASQARLNYKADGGFGGGWSSLINDANQWLQVDLGTYTRVTRVATQGRNGYDQWVTKYTMENSEDGQSFQVYKPSYASVARVFTGNQNSEAVVYNSLSPPITTRFIRLIPVEWHNHISMRIEIYGCPGCAAALGMENKEIPVANIRVSSQMDEDHGAKEARLNSKVDGNMGGGWSAMSNNFNQWLQVDIGDNSRVTGVATQGMNGNNQWVSRYLIQYSSDGVTFEFYNATEDSSAKVFYGNQDSDTVVKNILSPLITARYIRLMPVEWHNHISMRVEIYGCSVFAGSPNVPPSEMTIEANTDKEGGILGAQQGNKKKGVKVLAVVLPLVIILIAVVALGVFFYWKRRGQKNVDINTVAFQTGTDELNYALNKIYDDRGTDELNYAVNKIYDDRKSSGYQLLSEENLS</sequence>
<feature type="domain" description="F5/8 type C" evidence="7">
    <location>
        <begin position="2164"/>
        <end position="2316"/>
    </location>
</feature>
<evidence type="ECO:0000256" key="5">
    <source>
        <dbReference type="SAM" id="SignalP"/>
    </source>
</evidence>
<dbReference type="PROSITE" id="PS01286">
    <property type="entry name" value="FA58C_2"/>
    <property type="match status" value="13"/>
</dbReference>
<comment type="caution">
    <text evidence="8">The sequence shown here is derived from an EMBL/GenBank/DDBJ whole genome shotgun (WGS) entry which is preliminary data.</text>
</comment>
<feature type="disulfide bond" evidence="2">
    <location>
        <begin position="189"/>
        <end position="216"/>
    </location>
</feature>
<organism evidence="8 9">
    <name type="scientific">Pocillopora meandrina</name>
    <dbReference type="NCBI Taxonomy" id="46732"/>
    <lineage>
        <taxon>Eukaryota</taxon>
        <taxon>Metazoa</taxon>
        <taxon>Cnidaria</taxon>
        <taxon>Anthozoa</taxon>
        <taxon>Hexacorallia</taxon>
        <taxon>Scleractinia</taxon>
        <taxon>Astrocoeniina</taxon>
        <taxon>Pocilloporidae</taxon>
        <taxon>Pocillopora</taxon>
    </lineage>
</organism>
<dbReference type="EMBL" id="CALNXJ010000006">
    <property type="protein sequence ID" value="CAH3041569.1"/>
    <property type="molecule type" value="Genomic_DNA"/>
</dbReference>
<dbReference type="PROSITE" id="PS01180">
    <property type="entry name" value="CUB"/>
    <property type="match status" value="1"/>
</dbReference>
<gene>
    <name evidence="8" type="ORF">PMEA_00029272</name>
</gene>
<protein>
    <submittedName>
        <fullName evidence="8">Uncharacterized protein</fullName>
    </submittedName>
</protein>
<evidence type="ECO:0000313" key="8">
    <source>
        <dbReference type="EMBL" id="CAH3041569.1"/>
    </source>
</evidence>
<dbReference type="PROSITE" id="PS50022">
    <property type="entry name" value="FA58C_3"/>
    <property type="match status" value="13"/>
</dbReference>
<name>A0AAU9VYV9_9CNID</name>
<feature type="domain" description="F5/8 type C" evidence="7">
    <location>
        <begin position="1233"/>
        <end position="1385"/>
    </location>
</feature>
<dbReference type="Gene3D" id="2.60.120.290">
    <property type="entry name" value="Spermadhesin, CUB domain"/>
    <property type="match status" value="1"/>
</dbReference>
<feature type="domain" description="F5/8 type C" evidence="7">
    <location>
        <begin position="1853"/>
        <end position="2006"/>
    </location>
</feature>
<evidence type="ECO:0000256" key="2">
    <source>
        <dbReference type="PROSITE-ProRule" id="PRU00059"/>
    </source>
</evidence>
<dbReference type="Proteomes" id="UP001159428">
    <property type="component" value="Unassembled WGS sequence"/>
</dbReference>
<reference evidence="8 9" key="1">
    <citation type="submission" date="2022-05" db="EMBL/GenBank/DDBJ databases">
        <authorList>
            <consortium name="Genoscope - CEA"/>
            <person name="William W."/>
        </authorList>
    </citation>
    <scope>NUCLEOTIDE SEQUENCE [LARGE SCALE GENOMIC DNA]</scope>
</reference>
<dbReference type="InterPro" id="IPR008979">
    <property type="entry name" value="Galactose-bd-like_sf"/>
</dbReference>
<evidence type="ECO:0000256" key="3">
    <source>
        <dbReference type="SAM" id="MobiDB-lite"/>
    </source>
</evidence>
<feature type="domain" description="F5/8 type C" evidence="7">
    <location>
        <begin position="1388"/>
        <end position="1540"/>
    </location>
</feature>
<feature type="domain" description="F5/8 type C" evidence="7">
    <location>
        <begin position="767"/>
        <end position="918"/>
    </location>
</feature>
<evidence type="ECO:0000256" key="4">
    <source>
        <dbReference type="SAM" id="Phobius"/>
    </source>
</evidence>
<keyword evidence="9" id="KW-1185">Reference proteome</keyword>
<evidence type="ECO:0000259" key="6">
    <source>
        <dbReference type="PROSITE" id="PS01180"/>
    </source>
</evidence>
<proteinExistence type="predicted"/>
<dbReference type="SUPFAM" id="SSF49854">
    <property type="entry name" value="Spermadhesin, CUB domain"/>
    <property type="match status" value="1"/>
</dbReference>
<dbReference type="PROSITE" id="PS52031">
    <property type="entry name" value="GG_LECTIN"/>
    <property type="match status" value="1"/>
</dbReference>
<keyword evidence="5" id="KW-0732">Signal</keyword>
<dbReference type="PROSITE" id="PS01285">
    <property type="entry name" value="FA58C_1"/>
    <property type="match status" value="9"/>
</dbReference>